<accession>G9P077</accession>
<sequence length="102" mass="11703">MTHCYVSIYPSCRKIMLCGVSLEAGTRSSFKTKDGSSEIYLYNLQQLDNYNTSYSTRLMPPGFFLAVQYKRVSTHTSSGTLQHNSLLSQSCLRLYSQNWLRE</sequence>
<proteinExistence type="predicted"/>
<keyword evidence="2" id="KW-1185">Reference proteome</keyword>
<name>G9P077_HYPAI</name>
<organism evidence="1 2">
    <name type="scientific">Hypocrea atroviridis (strain ATCC 20476 / IMI 206040)</name>
    <name type="common">Trichoderma atroviride</name>
    <dbReference type="NCBI Taxonomy" id="452589"/>
    <lineage>
        <taxon>Eukaryota</taxon>
        <taxon>Fungi</taxon>
        <taxon>Dikarya</taxon>
        <taxon>Ascomycota</taxon>
        <taxon>Pezizomycotina</taxon>
        <taxon>Sordariomycetes</taxon>
        <taxon>Hypocreomycetidae</taxon>
        <taxon>Hypocreales</taxon>
        <taxon>Hypocreaceae</taxon>
        <taxon>Trichoderma</taxon>
    </lineage>
</organism>
<dbReference type="HOGENOM" id="CLU_2277876_0_0_1"/>
<dbReference type="AlphaFoldDB" id="G9P077"/>
<comment type="caution">
    <text evidence="1">The sequence shown here is derived from an EMBL/GenBank/DDBJ whole genome shotgun (WGS) entry which is preliminary data.</text>
</comment>
<reference evidence="1 2" key="1">
    <citation type="journal article" date="2011" name="Genome Biol.">
        <title>Comparative genome sequence analysis underscores mycoparasitism as the ancestral life style of Trichoderma.</title>
        <authorList>
            <person name="Kubicek C.P."/>
            <person name="Herrera-Estrella A."/>
            <person name="Seidl-Seiboth V."/>
            <person name="Martinez D.A."/>
            <person name="Druzhinina I.S."/>
            <person name="Thon M."/>
            <person name="Zeilinger S."/>
            <person name="Casas-Flores S."/>
            <person name="Horwitz B.A."/>
            <person name="Mukherjee P.K."/>
            <person name="Mukherjee M."/>
            <person name="Kredics L."/>
            <person name="Alcaraz L.D."/>
            <person name="Aerts A."/>
            <person name="Antal Z."/>
            <person name="Atanasova L."/>
            <person name="Cervantes-Badillo M.G."/>
            <person name="Challacombe J."/>
            <person name="Chertkov O."/>
            <person name="McCluskey K."/>
            <person name="Coulpier F."/>
            <person name="Deshpande N."/>
            <person name="von Doehren H."/>
            <person name="Ebbole D.J."/>
            <person name="Esquivel-Naranjo E.U."/>
            <person name="Fekete E."/>
            <person name="Flipphi M."/>
            <person name="Glaser F."/>
            <person name="Gomez-Rodriguez E.Y."/>
            <person name="Gruber S."/>
            <person name="Han C."/>
            <person name="Henrissat B."/>
            <person name="Hermosa R."/>
            <person name="Hernandez-Onate M."/>
            <person name="Karaffa L."/>
            <person name="Kosti I."/>
            <person name="Le Crom S."/>
            <person name="Lindquist E."/>
            <person name="Lucas S."/>
            <person name="Luebeck M."/>
            <person name="Luebeck P.S."/>
            <person name="Margeot A."/>
            <person name="Metz B."/>
            <person name="Misra M."/>
            <person name="Nevalainen H."/>
            <person name="Omann M."/>
            <person name="Packer N."/>
            <person name="Perrone G."/>
            <person name="Uresti-Rivera E.E."/>
            <person name="Salamov A."/>
            <person name="Schmoll M."/>
            <person name="Seiboth B."/>
            <person name="Shapiro H."/>
            <person name="Sukno S."/>
            <person name="Tamayo-Ramos J.A."/>
            <person name="Tisch D."/>
            <person name="Wiest A."/>
            <person name="Wilkinson H.H."/>
            <person name="Zhang M."/>
            <person name="Coutinho P.M."/>
            <person name="Kenerley C.M."/>
            <person name="Monte E."/>
            <person name="Baker S.E."/>
            <person name="Grigoriev I.V."/>
        </authorList>
    </citation>
    <scope>NUCLEOTIDE SEQUENCE [LARGE SCALE GENOMIC DNA]</scope>
    <source>
        <strain evidence="2">ATCC 20476 / IMI 206040</strain>
    </source>
</reference>
<evidence type="ECO:0000313" key="1">
    <source>
        <dbReference type="EMBL" id="EHK44122.1"/>
    </source>
</evidence>
<dbReference type="EMBL" id="ABDG02000025">
    <property type="protein sequence ID" value="EHK44122.1"/>
    <property type="molecule type" value="Genomic_DNA"/>
</dbReference>
<gene>
    <name evidence="1" type="ORF">TRIATDRAFT_300440</name>
</gene>
<protein>
    <submittedName>
        <fullName evidence="1">Uncharacterized protein</fullName>
    </submittedName>
</protein>
<dbReference type="Proteomes" id="UP000005426">
    <property type="component" value="Unassembled WGS sequence"/>
</dbReference>
<evidence type="ECO:0000313" key="2">
    <source>
        <dbReference type="Proteomes" id="UP000005426"/>
    </source>
</evidence>